<dbReference type="RefSeq" id="WP_073050915.1">
    <property type="nucleotide sequence ID" value="NZ_FQZL01000045.1"/>
</dbReference>
<comment type="similarity">
    <text evidence="1 4">Belongs to the bacterial ribosomal protein bL12 family.</text>
</comment>
<dbReference type="NCBIfam" id="TIGR00855">
    <property type="entry name" value="L12"/>
    <property type="match status" value="1"/>
</dbReference>
<dbReference type="Gene3D" id="1.20.5.710">
    <property type="entry name" value="Single helix bin"/>
    <property type="match status" value="1"/>
</dbReference>
<dbReference type="STRING" id="1121476.SAMN02745751_03527"/>
<dbReference type="GO" id="GO:0006412">
    <property type="term" value="P:translation"/>
    <property type="evidence" value="ECO:0007669"/>
    <property type="project" value="UniProtKB-UniRule"/>
</dbReference>
<proteinExistence type="inferred from homology"/>
<dbReference type="InterPro" id="IPR036235">
    <property type="entry name" value="Ribosomal_bL12_oligo_N_sf"/>
</dbReference>
<dbReference type="GO" id="GO:0003735">
    <property type="term" value="F:structural constituent of ribosome"/>
    <property type="evidence" value="ECO:0007669"/>
    <property type="project" value="InterPro"/>
</dbReference>
<dbReference type="FunFam" id="3.30.1390.10:FF:000001">
    <property type="entry name" value="50S ribosomal protein L7/L12"/>
    <property type="match status" value="1"/>
</dbReference>
<dbReference type="InterPro" id="IPR014719">
    <property type="entry name" value="Ribosomal_bL12_C/ClpS-like"/>
</dbReference>
<evidence type="ECO:0000259" key="5">
    <source>
        <dbReference type="Pfam" id="PF00542"/>
    </source>
</evidence>
<dbReference type="PANTHER" id="PTHR45987:SF4">
    <property type="entry name" value="LARGE RIBOSOMAL SUBUNIT PROTEIN BL12M"/>
    <property type="match status" value="1"/>
</dbReference>
<keyword evidence="8" id="KW-1185">Reference proteome</keyword>
<organism evidence="7 8">
    <name type="scientific">Dethiosulfatibacter aminovorans DSM 17477</name>
    <dbReference type="NCBI Taxonomy" id="1121476"/>
    <lineage>
        <taxon>Bacteria</taxon>
        <taxon>Bacillati</taxon>
        <taxon>Bacillota</taxon>
        <taxon>Tissierellia</taxon>
        <taxon>Dethiosulfatibacter</taxon>
    </lineage>
</organism>
<dbReference type="InterPro" id="IPR000206">
    <property type="entry name" value="Ribosomal_bL12"/>
</dbReference>
<dbReference type="SUPFAM" id="SSF54736">
    <property type="entry name" value="ClpS-like"/>
    <property type="match status" value="1"/>
</dbReference>
<dbReference type="InterPro" id="IPR013823">
    <property type="entry name" value="Ribosomal_bL12_C"/>
</dbReference>
<dbReference type="CDD" id="cd00387">
    <property type="entry name" value="Ribosomal_L7_L12"/>
    <property type="match status" value="1"/>
</dbReference>
<comment type="subunit">
    <text evidence="4">Homodimer. Part of the ribosomal stalk of the 50S ribosomal subunit. Forms a multimeric L10(L12)X complex, where L10 forms an elongated spine to which 2 to 4 L12 dimers bind in a sequential fashion. Binds GTP-bound translation factors.</text>
</comment>
<dbReference type="OrthoDB" id="9811748at2"/>
<evidence type="ECO:0000256" key="3">
    <source>
        <dbReference type="ARBA" id="ARBA00023274"/>
    </source>
</evidence>
<comment type="function">
    <text evidence="4">Forms part of the ribosomal stalk which helps the ribosome interact with GTP-bound translation factors. Is thus essential for accurate translation.</text>
</comment>
<evidence type="ECO:0000313" key="7">
    <source>
        <dbReference type="EMBL" id="SHJ84766.1"/>
    </source>
</evidence>
<dbReference type="HAMAP" id="MF_00368">
    <property type="entry name" value="Ribosomal_bL12"/>
    <property type="match status" value="1"/>
</dbReference>
<dbReference type="InterPro" id="IPR008932">
    <property type="entry name" value="Ribosomal_bL12_oligo"/>
</dbReference>
<accession>A0A1M6MN03</accession>
<evidence type="ECO:0000313" key="8">
    <source>
        <dbReference type="Proteomes" id="UP000184052"/>
    </source>
</evidence>
<dbReference type="SUPFAM" id="SSF48300">
    <property type="entry name" value="Ribosomal protein L7/12, oligomerisation (N-terminal) domain"/>
    <property type="match status" value="1"/>
</dbReference>
<feature type="domain" description="Large ribosomal subunit protein bL12 oligomerization" evidence="6">
    <location>
        <begin position="6"/>
        <end position="52"/>
    </location>
</feature>
<keyword evidence="3 4" id="KW-0687">Ribonucleoprotein</keyword>
<evidence type="ECO:0000256" key="4">
    <source>
        <dbReference type="HAMAP-Rule" id="MF_00368"/>
    </source>
</evidence>
<dbReference type="GO" id="GO:0003729">
    <property type="term" value="F:mRNA binding"/>
    <property type="evidence" value="ECO:0007669"/>
    <property type="project" value="TreeGrafter"/>
</dbReference>
<dbReference type="Proteomes" id="UP000184052">
    <property type="component" value="Unassembled WGS sequence"/>
</dbReference>
<dbReference type="GO" id="GO:0022625">
    <property type="term" value="C:cytosolic large ribosomal subunit"/>
    <property type="evidence" value="ECO:0007669"/>
    <property type="project" value="TreeGrafter"/>
</dbReference>
<evidence type="ECO:0000259" key="6">
    <source>
        <dbReference type="Pfam" id="PF16320"/>
    </source>
</evidence>
<name>A0A1M6MN03_9FIRM</name>
<dbReference type="Pfam" id="PF00542">
    <property type="entry name" value="Ribosomal_L12"/>
    <property type="match status" value="1"/>
</dbReference>
<dbReference type="Gene3D" id="3.30.1390.10">
    <property type="match status" value="1"/>
</dbReference>
<dbReference type="PANTHER" id="PTHR45987">
    <property type="entry name" value="39S RIBOSOMAL PROTEIN L12"/>
    <property type="match status" value="1"/>
</dbReference>
<sequence length="127" mass="13086">MASEKVTQLIEDVKGLTVLELSEVVKALEEEFGVSAAAPMAVAAAPAAGGEAAGAEEQTEFDVILNNAGSGKIKVIKVVREVTGLGLKEAKELVDNAPKAVKEGIAKEEAEDLKAKLEEAGASVEVK</sequence>
<gene>
    <name evidence="4" type="primary">rplL</name>
    <name evidence="7" type="ORF">SAMN02745751_03527</name>
</gene>
<protein>
    <recommendedName>
        <fullName evidence="4">Large ribosomal subunit protein bL12</fullName>
    </recommendedName>
</protein>
<dbReference type="EMBL" id="FQZL01000045">
    <property type="protein sequence ID" value="SHJ84766.1"/>
    <property type="molecule type" value="Genomic_DNA"/>
</dbReference>
<keyword evidence="2 4" id="KW-0689">Ribosomal protein</keyword>
<feature type="domain" description="Large ribosomal subunit protein bL12 C-terminal" evidence="5">
    <location>
        <begin position="61"/>
        <end position="127"/>
    </location>
</feature>
<dbReference type="AlphaFoldDB" id="A0A1M6MN03"/>
<evidence type="ECO:0000256" key="1">
    <source>
        <dbReference type="ARBA" id="ARBA00007197"/>
    </source>
</evidence>
<dbReference type="Pfam" id="PF16320">
    <property type="entry name" value="Ribosomal_L12_N"/>
    <property type="match status" value="1"/>
</dbReference>
<evidence type="ECO:0000256" key="2">
    <source>
        <dbReference type="ARBA" id="ARBA00022980"/>
    </source>
</evidence>
<reference evidence="7 8" key="1">
    <citation type="submission" date="2016-11" db="EMBL/GenBank/DDBJ databases">
        <authorList>
            <person name="Jaros S."/>
            <person name="Januszkiewicz K."/>
            <person name="Wedrychowicz H."/>
        </authorList>
    </citation>
    <scope>NUCLEOTIDE SEQUENCE [LARGE SCALE GENOMIC DNA]</scope>
    <source>
        <strain evidence="7 8">DSM 17477</strain>
    </source>
</reference>